<name>A0A093S3A0_9GAMM</name>
<dbReference type="AlphaFoldDB" id="A0A093S3A0"/>
<reference evidence="1 2" key="1">
    <citation type="submission" date="2014-08" db="EMBL/GenBank/DDBJ databases">
        <title>Genome sequences of NCPPB Pectobacterium isolates.</title>
        <authorList>
            <person name="Glover R.H."/>
            <person name="Sapp M."/>
            <person name="Elphinstone J."/>
        </authorList>
    </citation>
    <scope>NUCLEOTIDE SEQUENCE [LARGE SCALE GENOMIC DNA]</scope>
    <source>
        <strain evidence="1 2">NCPPB 2795</strain>
    </source>
</reference>
<dbReference type="EMBL" id="JQHM01000001">
    <property type="protein sequence ID" value="KFX07294.1"/>
    <property type="molecule type" value="Genomic_DNA"/>
</dbReference>
<proteinExistence type="predicted"/>
<dbReference type="Proteomes" id="UP000032874">
    <property type="component" value="Unassembled WGS sequence"/>
</dbReference>
<organism evidence="1 2">
    <name type="scientific">Pectobacterium betavasculorum</name>
    <dbReference type="NCBI Taxonomy" id="55207"/>
    <lineage>
        <taxon>Bacteria</taxon>
        <taxon>Pseudomonadati</taxon>
        <taxon>Pseudomonadota</taxon>
        <taxon>Gammaproteobacteria</taxon>
        <taxon>Enterobacterales</taxon>
        <taxon>Pectobacteriaceae</taxon>
        <taxon>Pectobacterium</taxon>
    </lineage>
</organism>
<dbReference type="eggNOG" id="ENOG5032TW7">
    <property type="taxonomic scope" value="Bacteria"/>
</dbReference>
<gene>
    <name evidence="1" type="ORF">KP22_04190</name>
</gene>
<protein>
    <recommendedName>
        <fullName evidence="3">DNA transfer protein</fullName>
    </recommendedName>
</protein>
<sequence length="127" mass="13510">MGYASDTFADITRQQYADWQQRYYPKLQGLMELSTSGQLMNNQLARADATQQQALQSATLGQANQQARYGASVQSNAGDNSLGLKSALAMAGSKNGIREAETDRQMGILTGGSTSLRGLLNIGGSTT</sequence>
<dbReference type="RefSeq" id="WP_039322607.1">
    <property type="nucleotide sequence ID" value="NZ_JQHM01000001.1"/>
</dbReference>
<comment type="caution">
    <text evidence="1">The sequence shown here is derived from an EMBL/GenBank/DDBJ whole genome shotgun (WGS) entry which is preliminary data.</text>
</comment>
<evidence type="ECO:0000313" key="2">
    <source>
        <dbReference type="Proteomes" id="UP000032874"/>
    </source>
</evidence>
<accession>A0A093S3A0</accession>
<evidence type="ECO:0000313" key="1">
    <source>
        <dbReference type="EMBL" id="KFX07294.1"/>
    </source>
</evidence>
<dbReference type="STRING" id="55207.KP22_04190"/>
<evidence type="ECO:0008006" key="3">
    <source>
        <dbReference type="Google" id="ProtNLM"/>
    </source>
</evidence>